<dbReference type="Pfam" id="PF08246">
    <property type="entry name" value="Inhibitor_I29"/>
    <property type="match status" value="1"/>
</dbReference>
<evidence type="ECO:0000256" key="5">
    <source>
        <dbReference type="ARBA" id="ARBA00023145"/>
    </source>
</evidence>
<dbReference type="GO" id="GO:0006508">
    <property type="term" value="P:proteolysis"/>
    <property type="evidence" value="ECO:0007669"/>
    <property type="project" value="UniProtKB-KW"/>
</dbReference>
<feature type="chain" id="PRO_5043004245" evidence="7">
    <location>
        <begin position="17"/>
        <end position="331"/>
    </location>
</feature>
<comment type="caution">
    <text evidence="10">The sequence shown here is derived from an EMBL/GenBank/DDBJ whole genome shotgun (WGS) entry which is preliminary data.</text>
</comment>
<comment type="similarity">
    <text evidence="1">Belongs to the peptidase C1 family.</text>
</comment>
<dbReference type="InterPro" id="IPR039417">
    <property type="entry name" value="Peptidase_C1A_papain-like"/>
</dbReference>
<evidence type="ECO:0000256" key="4">
    <source>
        <dbReference type="ARBA" id="ARBA00022807"/>
    </source>
</evidence>
<organism evidence="10 11">
    <name type="scientific">Littorina saxatilis</name>
    <dbReference type="NCBI Taxonomy" id="31220"/>
    <lineage>
        <taxon>Eukaryota</taxon>
        <taxon>Metazoa</taxon>
        <taxon>Spiralia</taxon>
        <taxon>Lophotrochozoa</taxon>
        <taxon>Mollusca</taxon>
        <taxon>Gastropoda</taxon>
        <taxon>Caenogastropoda</taxon>
        <taxon>Littorinimorpha</taxon>
        <taxon>Littorinoidea</taxon>
        <taxon>Littorinidae</taxon>
        <taxon>Littorina</taxon>
    </lineage>
</organism>
<keyword evidence="4" id="KW-0788">Thiol protease</keyword>
<feature type="signal peptide" evidence="7">
    <location>
        <begin position="1"/>
        <end position="16"/>
    </location>
</feature>
<dbReference type="SMART" id="SM00645">
    <property type="entry name" value="Pept_C1"/>
    <property type="match status" value="1"/>
</dbReference>
<accession>A0AAN9B4X5</accession>
<keyword evidence="2" id="KW-0645">Protease</keyword>
<dbReference type="PROSITE" id="PS00139">
    <property type="entry name" value="THIOL_PROTEASE_CYS"/>
    <property type="match status" value="1"/>
</dbReference>
<evidence type="ECO:0000256" key="7">
    <source>
        <dbReference type="SAM" id="SignalP"/>
    </source>
</evidence>
<evidence type="ECO:0000256" key="6">
    <source>
        <dbReference type="ARBA" id="ARBA00023157"/>
    </source>
</evidence>
<dbReference type="Pfam" id="PF00112">
    <property type="entry name" value="Peptidase_C1"/>
    <property type="match status" value="1"/>
</dbReference>
<proteinExistence type="inferred from homology"/>
<dbReference type="EMBL" id="JBAMIC010000012">
    <property type="protein sequence ID" value="KAK7099248.1"/>
    <property type="molecule type" value="Genomic_DNA"/>
</dbReference>
<dbReference type="GO" id="GO:0008234">
    <property type="term" value="F:cysteine-type peptidase activity"/>
    <property type="evidence" value="ECO:0007669"/>
    <property type="project" value="UniProtKB-KW"/>
</dbReference>
<gene>
    <name evidence="10" type="ORF">V1264_003420</name>
</gene>
<dbReference type="PROSITE" id="PS00639">
    <property type="entry name" value="THIOL_PROTEASE_HIS"/>
    <property type="match status" value="1"/>
</dbReference>
<dbReference type="InterPro" id="IPR000169">
    <property type="entry name" value="Pept_cys_AS"/>
</dbReference>
<feature type="domain" description="Cathepsin propeptide inhibitor" evidence="9">
    <location>
        <begin position="27"/>
        <end position="86"/>
    </location>
</feature>
<evidence type="ECO:0000259" key="8">
    <source>
        <dbReference type="SMART" id="SM00645"/>
    </source>
</evidence>
<evidence type="ECO:0000256" key="3">
    <source>
        <dbReference type="ARBA" id="ARBA00022801"/>
    </source>
</evidence>
<evidence type="ECO:0000313" key="10">
    <source>
        <dbReference type="EMBL" id="KAK7099248.1"/>
    </source>
</evidence>
<evidence type="ECO:0000259" key="9">
    <source>
        <dbReference type="SMART" id="SM00848"/>
    </source>
</evidence>
<evidence type="ECO:0000256" key="1">
    <source>
        <dbReference type="ARBA" id="ARBA00008455"/>
    </source>
</evidence>
<dbReference type="InterPro" id="IPR038765">
    <property type="entry name" value="Papain-like_cys_pep_sf"/>
</dbReference>
<name>A0AAN9B4X5_9CAEN</name>
<dbReference type="SUPFAM" id="SSF54001">
    <property type="entry name" value="Cysteine proteinases"/>
    <property type="match status" value="1"/>
</dbReference>
<feature type="domain" description="Peptidase C1A papain C-terminal" evidence="8">
    <location>
        <begin position="114"/>
        <end position="330"/>
    </location>
</feature>
<protein>
    <submittedName>
        <fullName evidence="10">Uncharacterized protein</fullName>
    </submittedName>
</protein>
<dbReference type="InterPro" id="IPR000668">
    <property type="entry name" value="Peptidase_C1A_C"/>
</dbReference>
<dbReference type="CDD" id="cd02248">
    <property type="entry name" value="Peptidase_C1A"/>
    <property type="match status" value="1"/>
</dbReference>
<sequence>MLRLVVVTLLVACSLAAPSLLDLDREWTTFKHVYGRRYNPQEETVRRGIWESNLRMIQQHNLEADRGLHSYSLGMNHLGDMTTKEIVETLNGYKMSANRTAGSTYLPPSNVGDLPAEVDWRTKGYVTPVKNQESCGSCWAFSTTGSLEGQHFKKTGQLVSLSEQNLVDCAMTQGNHGCQGGLMDYAFSYIRINKGIDTEESYPYTAKNGLCRFRATDVGATDMGYTDILRNSETDLQSAAATVGPISVAIDASRPTFHFYKTGVYYDRECSSKKLDHGVLVVGYGGSSMDGAYWLVKNSWGPAWGMQGYIQMARNRDNACGIATQASYPTV</sequence>
<dbReference type="PRINTS" id="PR00705">
    <property type="entry name" value="PAPAIN"/>
</dbReference>
<dbReference type="InterPro" id="IPR013201">
    <property type="entry name" value="Prot_inhib_I29"/>
</dbReference>
<dbReference type="Proteomes" id="UP001374579">
    <property type="component" value="Unassembled WGS sequence"/>
</dbReference>
<dbReference type="AlphaFoldDB" id="A0AAN9B4X5"/>
<keyword evidence="3" id="KW-0378">Hydrolase</keyword>
<keyword evidence="11" id="KW-1185">Reference proteome</keyword>
<keyword evidence="7" id="KW-0732">Signal</keyword>
<dbReference type="PROSITE" id="PS00640">
    <property type="entry name" value="THIOL_PROTEASE_ASN"/>
    <property type="match status" value="1"/>
</dbReference>
<evidence type="ECO:0000313" key="11">
    <source>
        <dbReference type="Proteomes" id="UP001374579"/>
    </source>
</evidence>
<dbReference type="Gene3D" id="3.90.70.10">
    <property type="entry name" value="Cysteine proteinases"/>
    <property type="match status" value="1"/>
</dbReference>
<keyword evidence="5" id="KW-0865">Zymogen</keyword>
<dbReference type="InterPro" id="IPR025660">
    <property type="entry name" value="Pept_his_AS"/>
</dbReference>
<dbReference type="FunFam" id="3.90.70.10:FF:000006">
    <property type="entry name" value="Cathepsin S"/>
    <property type="match status" value="1"/>
</dbReference>
<keyword evidence="6" id="KW-1015">Disulfide bond</keyword>
<reference evidence="10 11" key="1">
    <citation type="submission" date="2024-02" db="EMBL/GenBank/DDBJ databases">
        <title>Chromosome-scale genome assembly of the rough periwinkle Littorina saxatilis.</title>
        <authorList>
            <person name="De Jode A."/>
            <person name="Faria R."/>
            <person name="Formenti G."/>
            <person name="Sims Y."/>
            <person name="Smith T.P."/>
            <person name="Tracey A."/>
            <person name="Wood J.M.D."/>
            <person name="Zagrodzka Z.B."/>
            <person name="Johannesson K."/>
            <person name="Butlin R.K."/>
            <person name="Leder E.H."/>
        </authorList>
    </citation>
    <scope>NUCLEOTIDE SEQUENCE [LARGE SCALE GENOMIC DNA]</scope>
    <source>
        <strain evidence="10">Snail1</strain>
        <tissue evidence="10">Muscle</tissue>
    </source>
</reference>
<dbReference type="InterPro" id="IPR025661">
    <property type="entry name" value="Pept_asp_AS"/>
</dbReference>
<evidence type="ECO:0000256" key="2">
    <source>
        <dbReference type="ARBA" id="ARBA00022670"/>
    </source>
</evidence>
<dbReference type="PANTHER" id="PTHR12411">
    <property type="entry name" value="CYSTEINE PROTEASE FAMILY C1-RELATED"/>
    <property type="match status" value="1"/>
</dbReference>
<dbReference type="InterPro" id="IPR013128">
    <property type="entry name" value="Peptidase_C1A"/>
</dbReference>
<dbReference type="SMART" id="SM00848">
    <property type="entry name" value="Inhibitor_I29"/>
    <property type="match status" value="1"/>
</dbReference>